<feature type="compositionally biased region" description="Low complexity" evidence="1">
    <location>
        <begin position="237"/>
        <end position="249"/>
    </location>
</feature>
<feature type="compositionally biased region" description="Basic and acidic residues" evidence="1">
    <location>
        <begin position="193"/>
        <end position="217"/>
    </location>
</feature>
<organism evidence="2">
    <name type="scientific">Arion vulgaris</name>
    <dbReference type="NCBI Taxonomy" id="1028688"/>
    <lineage>
        <taxon>Eukaryota</taxon>
        <taxon>Metazoa</taxon>
        <taxon>Spiralia</taxon>
        <taxon>Lophotrochozoa</taxon>
        <taxon>Mollusca</taxon>
        <taxon>Gastropoda</taxon>
        <taxon>Heterobranchia</taxon>
        <taxon>Euthyneura</taxon>
        <taxon>Panpulmonata</taxon>
        <taxon>Eupulmonata</taxon>
        <taxon>Stylommatophora</taxon>
        <taxon>Helicina</taxon>
        <taxon>Arionoidea</taxon>
        <taxon>Arionidae</taxon>
        <taxon>Arion</taxon>
    </lineage>
</organism>
<gene>
    <name evidence="2" type="primary">ORF87224</name>
</gene>
<name>A0A0B6ZYC7_9EUPU</name>
<dbReference type="AlphaFoldDB" id="A0A0B6ZYC7"/>
<feature type="compositionally biased region" description="Basic and acidic residues" evidence="1">
    <location>
        <begin position="177"/>
        <end position="187"/>
    </location>
</feature>
<dbReference type="Pfam" id="PF14646">
    <property type="entry name" value="MYCBPAP"/>
    <property type="match status" value="1"/>
</dbReference>
<reference evidence="2" key="1">
    <citation type="submission" date="2014-12" db="EMBL/GenBank/DDBJ databases">
        <title>Insight into the proteome of Arion vulgaris.</title>
        <authorList>
            <person name="Aradska J."/>
            <person name="Bulat T."/>
            <person name="Smidak R."/>
            <person name="Sarate P."/>
            <person name="Gangsoo J."/>
            <person name="Sialana F."/>
            <person name="Bilban M."/>
            <person name="Lubec G."/>
        </authorList>
    </citation>
    <scope>NUCLEOTIDE SEQUENCE</scope>
    <source>
        <tissue evidence="2">Skin</tissue>
    </source>
</reference>
<feature type="non-terminal residue" evidence="2">
    <location>
        <position position="1"/>
    </location>
</feature>
<dbReference type="InterPro" id="IPR032707">
    <property type="entry name" value="MYCBPAP"/>
</dbReference>
<dbReference type="PANTHER" id="PTHR48421">
    <property type="entry name" value="MYCBP-ASSOCIATED PROTEIN"/>
    <property type="match status" value="1"/>
</dbReference>
<proteinExistence type="predicted"/>
<sequence length="329" mass="36670">LRGIALQRDKFKAQREQLEKELLHRQAHQIASCLLNELVNGIRSPEQCQSPIDAYITEEEIFSRNNPTLLYSHGLVTQLKDLYGQLFDADIRAENVWSLSIEDLQDSIFMLDDEEDDKREMLLHQMNSLVGKLTYLPHVPVNQSLHLFGYQIFVDVIDRIVGQSLLLRHNMGLADREEVNTQKETSDSMKSLRSADGKNKVDVGKDKSRGSAKDIKTTRVSPGKPDPKGKVTPALTSRKASASIRSSSSTPVQGSSLGDKPNGDGTDSRHSSPDTNAGGIINEAELAIVEKLYRDNFSLQVYDILGDMADQMDSIFSSLLDDCRFDSGF</sequence>
<accession>A0A0B6ZYC7</accession>
<dbReference type="PANTHER" id="PTHR48421:SF1">
    <property type="entry name" value="MYCBP-ASSOCIATED PROTEIN"/>
    <property type="match status" value="1"/>
</dbReference>
<dbReference type="EMBL" id="HACG01026693">
    <property type="protein sequence ID" value="CEK73558.1"/>
    <property type="molecule type" value="Transcribed_RNA"/>
</dbReference>
<feature type="region of interest" description="Disordered" evidence="1">
    <location>
        <begin position="177"/>
        <end position="278"/>
    </location>
</feature>
<protein>
    <submittedName>
        <fullName evidence="2">Uncharacterized protein</fullName>
    </submittedName>
</protein>
<evidence type="ECO:0000313" key="2">
    <source>
        <dbReference type="EMBL" id="CEK73558.1"/>
    </source>
</evidence>
<evidence type="ECO:0000256" key="1">
    <source>
        <dbReference type="SAM" id="MobiDB-lite"/>
    </source>
</evidence>